<evidence type="ECO:0000313" key="1">
    <source>
        <dbReference type="EMBL" id="RLV97628.1"/>
    </source>
</evidence>
<reference evidence="1 2" key="1">
    <citation type="journal article" date="2018" name="Proc. R. Soc. B">
        <title>A non-coding region near Follistatin controls head colour polymorphism in the Gouldian finch.</title>
        <authorList>
            <person name="Toomey M.B."/>
            <person name="Marques C.I."/>
            <person name="Andrade P."/>
            <person name="Araujo P.M."/>
            <person name="Sabatino S."/>
            <person name="Gazda M.A."/>
            <person name="Afonso S."/>
            <person name="Lopes R.J."/>
            <person name="Corbo J.C."/>
            <person name="Carneiro M."/>
        </authorList>
    </citation>
    <scope>NUCLEOTIDE SEQUENCE [LARGE SCALE GENOMIC DNA]</scope>
    <source>
        <strain evidence="1">Red01</strain>
        <tissue evidence="1">Muscle</tissue>
    </source>
</reference>
<dbReference type="Proteomes" id="UP000276834">
    <property type="component" value="Unassembled WGS sequence"/>
</dbReference>
<gene>
    <name evidence="1" type="ORF">DV515_00011587</name>
</gene>
<accession>A0A3L8S5X7</accession>
<dbReference type="EMBL" id="QUSF01000054">
    <property type="protein sequence ID" value="RLV97628.1"/>
    <property type="molecule type" value="Genomic_DNA"/>
</dbReference>
<feature type="non-terminal residue" evidence="1">
    <location>
        <position position="100"/>
    </location>
</feature>
<sequence>MNACTCWKPSQIRSIQGAGRSLAAESPPLGILGKEELWKCFSCCKNCSSAPGTSWGITAQLTVQPWDGNTCMPCKVGKEKNSQFSSVSLQLCCQLPDENR</sequence>
<evidence type="ECO:0000313" key="2">
    <source>
        <dbReference type="Proteomes" id="UP000276834"/>
    </source>
</evidence>
<comment type="caution">
    <text evidence="1">The sequence shown here is derived from an EMBL/GenBank/DDBJ whole genome shotgun (WGS) entry which is preliminary data.</text>
</comment>
<name>A0A3L8S5X7_CHLGU</name>
<proteinExistence type="predicted"/>
<keyword evidence="2" id="KW-1185">Reference proteome</keyword>
<protein>
    <submittedName>
        <fullName evidence="1">Uncharacterized protein</fullName>
    </submittedName>
</protein>
<organism evidence="1 2">
    <name type="scientific">Chloebia gouldiae</name>
    <name type="common">Gouldian finch</name>
    <name type="synonym">Erythrura gouldiae</name>
    <dbReference type="NCBI Taxonomy" id="44316"/>
    <lineage>
        <taxon>Eukaryota</taxon>
        <taxon>Metazoa</taxon>
        <taxon>Chordata</taxon>
        <taxon>Craniata</taxon>
        <taxon>Vertebrata</taxon>
        <taxon>Euteleostomi</taxon>
        <taxon>Archelosauria</taxon>
        <taxon>Archosauria</taxon>
        <taxon>Dinosauria</taxon>
        <taxon>Saurischia</taxon>
        <taxon>Theropoda</taxon>
        <taxon>Coelurosauria</taxon>
        <taxon>Aves</taxon>
        <taxon>Neognathae</taxon>
        <taxon>Neoaves</taxon>
        <taxon>Telluraves</taxon>
        <taxon>Australaves</taxon>
        <taxon>Passeriformes</taxon>
        <taxon>Passeroidea</taxon>
        <taxon>Passeridae</taxon>
        <taxon>Chloebia</taxon>
    </lineage>
</organism>
<dbReference type="AlphaFoldDB" id="A0A3L8S5X7"/>